<protein>
    <submittedName>
        <fullName evidence="9">Fungal-specific transcription factor domain-containing protein</fullName>
    </submittedName>
</protein>
<evidence type="ECO:0000256" key="7">
    <source>
        <dbReference type="SAM" id="MobiDB-lite"/>
    </source>
</evidence>
<reference evidence="9" key="2">
    <citation type="submission" date="2023-02" db="EMBL/GenBank/DDBJ databases">
        <authorList>
            <consortium name="DOE Joint Genome Institute"/>
            <person name="Mondo S.J."/>
            <person name="Chang Y."/>
            <person name="Wang Y."/>
            <person name="Ahrendt S."/>
            <person name="Andreopoulos W."/>
            <person name="Barry K."/>
            <person name="Beard J."/>
            <person name="Benny G.L."/>
            <person name="Blankenship S."/>
            <person name="Bonito G."/>
            <person name="Cuomo C."/>
            <person name="Desiro A."/>
            <person name="Gervers K.A."/>
            <person name="Hundley H."/>
            <person name="Kuo A."/>
            <person name="LaButti K."/>
            <person name="Lang B.F."/>
            <person name="Lipzen A."/>
            <person name="O'Donnell K."/>
            <person name="Pangilinan J."/>
            <person name="Reynolds N."/>
            <person name="Sandor L."/>
            <person name="Smith M.W."/>
            <person name="Tsang A."/>
            <person name="Grigoriev I.V."/>
            <person name="Stajich J.E."/>
            <person name="Spatafora J.W."/>
        </authorList>
    </citation>
    <scope>NUCLEOTIDE SEQUENCE</scope>
    <source>
        <strain evidence="9">RSA 2281</strain>
    </source>
</reference>
<keyword evidence="1" id="KW-0479">Metal-binding</keyword>
<evidence type="ECO:0000313" key="9">
    <source>
        <dbReference type="EMBL" id="KAI9266703.1"/>
    </source>
</evidence>
<keyword evidence="4" id="KW-0238">DNA-binding</keyword>
<dbReference type="EMBL" id="JAIXMP010000010">
    <property type="protein sequence ID" value="KAI9266703.1"/>
    <property type="molecule type" value="Genomic_DNA"/>
</dbReference>
<dbReference type="GO" id="GO:0008270">
    <property type="term" value="F:zinc ion binding"/>
    <property type="evidence" value="ECO:0007669"/>
    <property type="project" value="InterPro"/>
</dbReference>
<dbReference type="InterPro" id="IPR007219">
    <property type="entry name" value="XnlR_reg_dom"/>
</dbReference>
<evidence type="ECO:0000256" key="1">
    <source>
        <dbReference type="ARBA" id="ARBA00022723"/>
    </source>
</evidence>
<dbReference type="PANTHER" id="PTHR31313">
    <property type="entry name" value="TY1 ENHANCER ACTIVATOR"/>
    <property type="match status" value="1"/>
</dbReference>
<feature type="region of interest" description="Disordered" evidence="7">
    <location>
        <begin position="635"/>
        <end position="687"/>
    </location>
</feature>
<feature type="compositionally biased region" description="Pro residues" evidence="7">
    <location>
        <begin position="856"/>
        <end position="866"/>
    </location>
</feature>
<evidence type="ECO:0000256" key="2">
    <source>
        <dbReference type="ARBA" id="ARBA00022833"/>
    </source>
</evidence>
<evidence type="ECO:0000256" key="3">
    <source>
        <dbReference type="ARBA" id="ARBA00023015"/>
    </source>
</evidence>
<keyword evidence="5" id="KW-0804">Transcription</keyword>
<keyword evidence="10" id="KW-1185">Reference proteome</keyword>
<feature type="region of interest" description="Disordered" evidence="7">
    <location>
        <begin position="743"/>
        <end position="768"/>
    </location>
</feature>
<keyword evidence="2" id="KW-0862">Zinc</keyword>
<evidence type="ECO:0000313" key="10">
    <source>
        <dbReference type="Proteomes" id="UP001209540"/>
    </source>
</evidence>
<dbReference type="InterPro" id="IPR051615">
    <property type="entry name" value="Transcr_Regulatory_Elem"/>
</dbReference>
<reference evidence="9" key="1">
    <citation type="journal article" date="2022" name="IScience">
        <title>Evolution of zygomycete secretomes and the origins of terrestrial fungal ecologies.</title>
        <authorList>
            <person name="Chang Y."/>
            <person name="Wang Y."/>
            <person name="Mondo S."/>
            <person name="Ahrendt S."/>
            <person name="Andreopoulos W."/>
            <person name="Barry K."/>
            <person name="Beard J."/>
            <person name="Benny G.L."/>
            <person name="Blankenship S."/>
            <person name="Bonito G."/>
            <person name="Cuomo C."/>
            <person name="Desiro A."/>
            <person name="Gervers K.A."/>
            <person name="Hundley H."/>
            <person name="Kuo A."/>
            <person name="LaButti K."/>
            <person name="Lang B.F."/>
            <person name="Lipzen A."/>
            <person name="O'Donnell K."/>
            <person name="Pangilinan J."/>
            <person name="Reynolds N."/>
            <person name="Sandor L."/>
            <person name="Smith M.E."/>
            <person name="Tsang A."/>
            <person name="Grigoriev I.V."/>
            <person name="Stajich J.E."/>
            <person name="Spatafora J.W."/>
        </authorList>
    </citation>
    <scope>NUCLEOTIDE SEQUENCE</scope>
    <source>
        <strain evidence="9">RSA 2281</strain>
    </source>
</reference>
<accession>A0AAD5KCT8</accession>
<dbReference type="PANTHER" id="PTHR31313:SF81">
    <property type="entry name" value="TY1 ENHANCER ACTIVATOR"/>
    <property type="match status" value="1"/>
</dbReference>
<feature type="compositionally biased region" description="Low complexity" evidence="7">
    <location>
        <begin position="46"/>
        <end position="63"/>
    </location>
</feature>
<feature type="domain" description="Xylanolytic transcriptional activator regulatory" evidence="8">
    <location>
        <begin position="277"/>
        <end position="355"/>
    </location>
</feature>
<feature type="region of interest" description="Disordered" evidence="7">
    <location>
        <begin position="1"/>
        <end position="71"/>
    </location>
</feature>
<dbReference type="GO" id="GO:0006351">
    <property type="term" value="P:DNA-templated transcription"/>
    <property type="evidence" value="ECO:0007669"/>
    <property type="project" value="InterPro"/>
</dbReference>
<feature type="compositionally biased region" description="Low complexity" evidence="7">
    <location>
        <begin position="635"/>
        <end position="663"/>
    </location>
</feature>
<dbReference type="SMART" id="SM00906">
    <property type="entry name" value="Fungal_trans"/>
    <property type="match status" value="1"/>
</dbReference>
<gene>
    <name evidence="9" type="ORF">BDA99DRAFT_30597</name>
</gene>
<feature type="compositionally biased region" description="Polar residues" evidence="7">
    <location>
        <begin position="395"/>
        <end position="404"/>
    </location>
</feature>
<dbReference type="CDD" id="cd12148">
    <property type="entry name" value="fungal_TF_MHR"/>
    <property type="match status" value="1"/>
</dbReference>
<evidence type="ECO:0000256" key="5">
    <source>
        <dbReference type="ARBA" id="ARBA00023163"/>
    </source>
</evidence>
<keyword evidence="6" id="KW-0539">Nucleus</keyword>
<feature type="compositionally biased region" description="Low complexity" evidence="7">
    <location>
        <begin position="405"/>
        <end position="442"/>
    </location>
</feature>
<feature type="compositionally biased region" description="Polar residues" evidence="7">
    <location>
        <begin position="704"/>
        <end position="714"/>
    </location>
</feature>
<feature type="region of interest" description="Disordered" evidence="7">
    <location>
        <begin position="841"/>
        <end position="881"/>
    </location>
</feature>
<dbReference type="AlphaFoldDB" id="A0AAD5KCT8"/>
<name>A0AAD5KCT8_9FUNG</name>
<feature type="region of interest" description="Disordered" evidence="7">
    <location>
        <begin position="704"/>
        <end position="730"/>
    </location>
</feature>
<feature type="compositionally biased region" description="Basic residues" evidence="7">
    <location>
        <begin position="34"/>
        <end position="43"/>
    </location>
</feature>
<comment type="caution">
    <text evidence="9">The sequence shown here is derived from an EMBL/GenBank/DDBJ whole genome shotgun (WGS) entry which is preliminary data.</text>
</comment>
<feature type="compositionally biased region" description="Low complexity" evidence="7">
    <location>
        <begin position="672"/>
        <end position="686"/>
    </location>
</feature>
<dbReference type="Pfam" id="PF04082">
    <property type="entry name" value="Fungal_trans"/>
    <property type="match status" value="1"/>
</dbReference>
<evidence type="ECO:0000256" key="4">
    <source>
        <dbReference type="ARBA" id="ARBA00023125"/>
    </source>
</evidence>
<dbReference type="Proteomes" id="UP001209540">
    <property type="component" value="Unassembled WGS sequence"/>
</dbReference>
<sequence>MQCKARNRPCTFYKDGSFDPDQETPDNSASSLHHSQHQHRQRSYHSDNASSSNTTATNSSTSTINPRSDQYTTINTLESPNESCYLFADTNDGNAIRSKRRGPPLESRTSNTLASLGEGLRKVSLYDKHTGKTFADAEPYGSFIKWIMEPPLPSRYSGSIEMPSRESQMEMLELFFRENYEVLPIIPRRYFFEQLQCKGPIITPLLLNAIYAQTSRYMDTTKYPDLPKPEVFFHRAKRLIDDFMDAPRISTVVALCYMSLYEPSPSTHRSGSPFCRSWMYSGMAYRMCLELGLHNQANISKELGRDEVELRKRVFWSCYCLDKVQSGGWERPWMITKKFALVDIPCGLPDDDADEKLIIENLKHKIKFAQICEDALLYVNEHLMNTGNYSSLITPYTNTDSPTSNNNNTNNNNNNSNRNANNNNNTNNNNNNSNRNANNNNNGNEKEKLETFQNSFSDFVRSLPAELQWTPTSTLSVDDVLRLPVPRPMVMHLHLVFNQCILDQLLRSTNNAFNQFQRRINATCITQLVHFMCDRPASIIKYDLIIHSLLSAIKVHVRHLYSSDIGVARQSWAMFDRSILAIHKLRRYAAIPNSAKFLQQLGSTVEGYEIPDEVMASVAAAATGHPVTSIPLLEQQQQHHQQQLFGNRQQQQHPPLPQQHQQPGSAAGPVNMIPVSSTPTPIIPMTAADMTNSDDVLSRMYLGQQSPQQRTHPQTFVPPPPETQGMSAPPEENNDYVVMSMNHQQHHAHSHQPAPAPPPLSHPQQQDWTAAAATPLLQPSSSSSPTSQATLHGSIIIDPITAHHQQQQGGLMSPSLATARKNNTEQFIQLRNPNDLIMGKYTAPSPTSGILYDNPSMPPPQPPPPSTTTEQQQRTLWHYQD</sequence>
<keyword evidence="3" id="KW-0805">Transcription regulation</keyword>
<feature type="region of interest" description="Disordered" evidence="7">
    <location>
        <begin position="395"/>
        <end position="445"/>
    </location>
</feature>
<organism evidence="9 10">
    <name type="scientific">Phascolomyces articulosus</name>
    <dbReference type="NCBI Taxonomy" id="60185"/>
    <lineage>
        <taxon>Eukaryota</taxon>
        <taxon>Fungi</taxon>
        <taxon>Fungi incertae sedis</taxon>
        <taxon>Mucoromycota</taxon>
        <taxon>Mucoromycotina</taxon>
        <taxon>Mucoromycetes</taxon>
        <taxon>Mucorales</taxon>
        <taxon>Lichtheimiaceae</taxon>
        <taxon>Phascolomyces</taxon>
    </lineage>
</organism>
<evidence type="ECO:0000256" key="6">
    <source>
        <dbReference type="ARBA" id="ARBA00023242"/>
    </source>
</evidence>
<evidence type="ECO:0000259" key="8">
    <source>
        <dbReference type="SMART" id="SM00906"/>
    </source>
</evidence>
<proteinExistence type="predicted"/>
<dbReference type="GO" id="GO:0003677">
    <property type="term" value="F:DNA binding"/>
    <property type="evidence" value="ECO:0007669"/>
    <property type="project" value="UniProtKB-KW"/>
</dbReference>